<dbReference type="GO" id="GO:0046872">
    <property type="term" value="F:metal ion binding"/>
    <property type="evidence" value="ECO:0007669"/>
    <property type="project" value="UniProtKB-KW"/>
</dbReference>
<protein>
    <submittedName>
        <fullName evidence="7">Zinc ABC transporter solute-binding protein</fullName>
    </submittedName>
</protein>
<evidence type="ECO:0000256" key="4">
    <source>
        <dbReference type="ARBA" id="ARBA00022729"/>
    </source>
</evidence>
<dbReference type="KEGG" id="mcui:G8O30_06520"/>
<dbReference type="Pfam" id="PF01297">
    <property type="entry name" value="ZnuA"/>
    <property type="match status" value="1"/>
</dbReference>
<dbReference type="Gene3D" id="3.40.50.1980">
    <property type="entry name" value="Nitrogenase molybdenum iron protein domain"/>
    <property type="match status" value="2"/>
</dbReference>
<keyword evidence="2 5" id="KW-0813">Transport</keyword>
<keyword evidence="8" id="KW-1185">Reference proteome</keyword>
<dbReference type="PROSITE" id="PS51257">
    <property type="entry name" value="PROKAR_LIPOPROTEIN"/>
    <property type="match status" value="1"/>
</dbReference>
<dbReference type="PANTHER" id="PTHR42953:SF1">
    <property type="entry name" value="METAL-BINDING PROTEIN HI_0362-RELATED"/>
    <property type="match status" value="1"/>
</dbReference>
<evidence type="ECO:0000313" key="8">
    <source>
        <dbReference type="Proteomes" id="UP000593626"/>
    </source>
</evidence>
<dbReference type="InterPro" id="IPR006129">
    <property type="entry name" value="AdhesinB"/>
</dbReference>
<feature type="signal peptide" evidence="6">
    <location>
        <begin position="1"/>
        <end position="27"/>
    </location>
</feature>
<keyword evidence="4 6" id="KW-0732">Signal</keyword>
<dbReference type="PRINTS" id="PR00691">
    <property type="entry name" value="ADHESINB"/>
</dbReference>
<name>A0A7S8HF81_9BACI</name>
<organism evidence="7 8">
    <name type="scientific">Mangrovibacillus cuniculi</name>
    <dbReference type="NCBI Taxonomy" id="2593652"/>
    <lineage>
        <taxon>Bacteria</taxon>
        <taxon>Bacillati</taxon>
        <taxon>Bacillota</taxon>
        <taxon>Bacilli</taxon>
        <taxon>Bacillales</taxon>
        <taxon>Bacillaceae</taxon>
        <taxon>Mangrovibacillus</taxon>
    </lineage>
</organism>
<dbReference type="PANTHER" id="PTHR42953">
    <property type="entry name" value="HIGH-AFFINITY ZINC UPTAKE SYSTEM PROTEIN ZNUA-RELATED"/>
    <property type="match status" value="1"/>
</dbReference>
<evidence type="ECO:0000256" key="5">
    <source>
        <dbReference type="RuleBase" id="RU003512"/>
    </source>
</evidence>
<dbReference type="GO" id="GO:0007155">
    <property type="term" value="P:cell adhesion"/>
    <property type="evidence" value="ECO:0007669"/>
    <property type="project" value="InterPro"/>
</dbReference>
<dbReference type="GO" id="GO:0030313">
    <property type="term" value="C:cell envelope"/>
    <property type="evidence" value="ECO:0007669"/>
    <property type="project" value="UniProtKB-SubCell"/>
</dbReference>
<dbReference type="AlphaFoldDB" id="A0A7S8HF81"/>
<comment type="subcellular location">
    <subcellularLocation>
        <location evidence="1">Cell envelope</location>
    </subcellularLocation>
</comment>
<evidence type="ECO:0000256" key="2">
    <source>
        <dbReference type="ARBA" id="ARBA00022448"/>
    </source>
</evidence>
<comment type="similarity">
    <text evidence="5">Belongs to the bacterial solute-binding protein 9 family.</text>
</comment>
<dbReference type="EMBL" id="CP049742">
    <property type="protein sequence ID" value="QPC46639.1"/>
    <property type="molecule type" value="Genomic_DNA"/>
</dbReference>
<evidence type="ECO:0000256" key="6">
    <source>
        <dbReference type="SAM" id="SignalP"/>
    </source>
</evidence>
<evidence type="ECO:0000313" key="7">
    <source>
        <dbReference type="EMBL" id="QPC46639.1"/>
    </source>
</evidence>
<dbReference type="InterPro" id="IPR050492">
    <property type="entry name" value="Bact_metal-bind_prot9"/>
</dbReference>
<dbReference type="InterPro" id="IPR006127">
    <property type="entry name" value="ZnuA-like"/>
</dbReference>
<dbReference type="RefSeq" id="WP_239674169.1">
    <property type="nucleotide sequence ID" value="NZ_CP049742.1"/>
</dbReference>
<accession>A0A7S8HF81</accession>
<keyword evidence="3" id="KW-0479">Metal-binding</keyword>
<gene>
    <name evidence="7" type="ORF">G8O30_06520</name>
</gene>
<evidence type="ECO:0000256" key="1">
    <source>
        <dbReference type="ARBA" id="ARBA00004196"/>
    </source>
</evidence>
<feature type="chain" id="PRO_5039459352" evidence="6">
    <location>
        <begin position="28"/>
        <end position="310"/>
    </location>
</feature>
<dbReference type="Proteomes" id="UP000593626">
    <property type="component" value="Chromosome"/>
</dbReference>
<dbReference type="PRINTS" id="PR00690">
    <property type="entry name" value="ADHESNFAMILY"/>
</dbReference>
<dbReference type="GO" id="GO:0030001">
    <property type="term" value="P:metal ion transport"/>
    <property type="evidence" value="ECO:0007669"/>
    <property type="project" value="InterPro"/>
</dbReference>
<sequence>MKKWFNLTLLFLSLGFFLMGCSQGEEAEGDSTDKLKITTTIGQIADAASVIGGDKVEVTSLMGPGIDPHLYQATQSDIQKLQQADIVFYNGLHLEGRMLEIFENINQTKPAVALGERVDASELLEDEADTKYSDPHVWFNIDLWKQAISGITETLSEVDQENADYYKENQDNYFKELDELNEYAKNKMQEIPEEQRVLVTAHDAFNYFGAAFDLEVKGLQGLSTESEFGIGDIQAIVDLLVERQIKAVFVETSVSDEAISSVMEGAKKAGLDVSIGGEIYSDAMGEEGTEEGTYLGMYRHNVDTIVEALK</sequence>
<dbReference type="InterPro" id="IPR006128">
    <property type="entry name" value="Lipoprotein_PsaA-like"/>
</dbReference>
<evidence type="ECO:0000256" key="3">
    <source>
        <dbReference type="ARBA" id="ARBA00022723"/>
    </source>
</evidence>
<reference evidence="7 8" key="1">
    <citation type="submission" date="2019-07" db="EMBL/GenBank/DDBJ databases">
        <title>Genome sequence of 2 isolates from Red Sea Mangroves.</title>
        <authorList>
            <person name="Sefrji F."/>
            <person name="Michoud G."/>
            <person name="Merlino G."/>
            <person name="Daffonchio D."/>
        </authorList>
    </citation>
    <scope>NUCLEOTIDE SEQUENCE [LARGE SCALE GENOMIC DNA]</scope>
    <source>
        <strain evidence="7 8">R1DC41</strain>
    </source>
</reference>
<dbReference type="SUPFAM" id="SSF53807">
    <property type="entry name" value="Helical backbone' metal receptor"/>
    <property type="match status" value="1"/>
</dbReference>
<proteinExistence type="inferred from homology"/>